<dbReference type="PROSITE" id="PS00018">
    <property type="entry name" value="EF_HAND_1"/>
    <property type="match status" value="1"/>
</dbReference>
<dbReference type="InterPro" id="IPR002048">
    <property type="entry name" value="EF_hand_dom"/>
</dbReference>
<dbReference type="RefSeq" id="WP_258547838.1">
    <property type="nucleotide sequence ID" value="NZ_JARSBO010000006.1"/>
</dbReference>
<dbReference type="Proteomes" id="UP001529180">
    <property type="component" value="Unassembled WGS sequence"/>
</dbReference>
<proteinExistence type="predicted"/>
<dbReference type="SUPFAM" id="SSF47473">
    <property type="entry name" value="EF-hand"/>
    <property type="match status" value="1"/>
</dbReference>
<sequence>MRIKAAILLMGYVIVADVAVPGFSFSGNGYAHAQGLTLDKAGGTSNSPEVSSPQMRELLPLIMQQLQNNPELMSQFGLGGLSGLGGLDGAAGVAGNAGNGTTSVPGLNEAIAKALAEKNANANGGAGAVPSGVPEQVKLYRDQYHPVDINQDGRISADEAASYSSWMFRRRDINGDGVLVIREFSAVELLPGNADANRQRLRTESRRLELLFPTYDTNKDQMISKDEFLEQVRLAFDEKRGTNPDIDPFSFQTVLPF</sequence>
<dbReference type="InterPro" id="IPR011992">
    <property type="entry name" value="EF-hand-dom_pair"/>
</dbReference>
<dbReference type="Pfam" id="PF13202">
    <property type="entry name" value="EF-hand_5"/>
    <property type="match status" value="1"/>
</dbReference>
<keyword evidence="3" id="KW-1185">Reference proteome</keyword>
<evidence type="ECO:0000313" key="2">
    <source>
        <dbReference type="EMBL" id="MDG4719877.1"/>
    </source>
</evidence>
<accession>A0ABT6GCR5</accession>
<evidence type="ECO:0000313" key="3">
    <source>
        <dbReference type="Proteomes" id="UP001529180"/>
    </source>
</evidence>
<comment type="caution">
    <text evidence="2">The sequence shown here is derived from an EMBL/GenBank/DDBJ whole genome shotgun (WGS) entry which is preliminary data.</text>
</comment>
<feature type="domain" description="EF-hand" evidence="1">
    <location>
        <begin position="203"/>
        <end position="238"/>
    </location>
</feature>
<dbReference type="Gene3D" id="1.10.238.10">
    <property type="entry name" value="EF-hand"/>
    <property type="match status" value="1"/>
</dbReference>
<dbReference type="InterPro" id="IPR018247">
    <property type="entry name" value="EF_Hand_1_Ca_BS"/>
</dbReference>
<dbReference type="EMBL" id="JARSBO010000006">
    <property type="protein sequence ID" value="MDG4719877.1"/>
    <property type="molecule type" value="Genomic_DNA"/>
</dbReference>
<dbReference type="PROSITE" id="PS50222">
    <property type="entry name" value="EF_HAND_2"/>
    <property type="match status" value="1"/>
</dbReference>
<gene>
    <name evidence="2" type="ORF">P7680_12780</name>
</gene>
<evidence type="ECO:0000259" key="1">
    <source>
        <dbReference type="PROSITE" id="PS50222"/>
    </source>
</evidence>
<name>A0ABT6GCR5_9PROT</name>
<organism evidence="2 3">
    <name type="scientific">Thalassospira aquimaris</name>
    <dbReference type="NCBI Taxonomy" id="3037796"/>
    <lineage>
        <taxon>Bacteria</taxon>
        <taxon>Pseudomonadati</taxon>
        <taxon>Pseudomonadota</taxon>
        <taxon>Alphaproteobacteria</taxon>
        <taxon>Rhodospirillales</taxon>
        <taxon>Thalassospiraceae</taxon>
        <taxon>Thalassospira</taxon>
    </lineage>
</organism>
<protein>
    <recommendedName>
        <fullName evidence="1">EF-hand domain-containing protein</fullName>
    </recommendedName>
</protein>
<reference evidence="2 3" key="1">
    <citation type="submission" date="2023-03" db="EMBL/GenBank/DDBJ databases">
        <title>Strain FZY0004 represents a novel species in the genus Thalassospira isolated from seawater.</title>
        <authorList>
            <person name="Fu Z.-Y."/>
        </authorList>
    </citation>
    <scope>NUCLEOTIDE SEQUENCE [LARGE SCALE GENOMIC DNA]</scope>
    <source>
        <strain evidence="2 3">FZY0004</strain>
    </source>
</reference>